<organism evidence="2 3">
    <name type="scientific">Pedobacter zeae</name>
    <dbReference type="NCBI Taxonomy" id="1737356"/>
    <lineage>
        <taxon>Bacteria</taxon>
        <taxon>Pseudomonadati</taxon>
        <taxon>Bacteroidota</taxon>
        <taxon>Sphingobacteriia</taxon>
        <taxon>Sphingobacteriales</taxon>
        <taxon>Sphingobacteriaceae</taxon>
        <taxon>Pedobacter</taxon>
    </lineage>
</organism>
<evidence type="ECO:0000313" key="4">
    <source>
        <dbReference type="Proteomes" id="UP000642938"/>
    </source>
</evidence>
<evidence type="ECO:0000313" key="1">
    <source>
        <dbReference type="EMBL" id="GGH13225.1"/>
    </source>
</evidence>
<dbReference type="InterPro" id="IPR011990">
    <property type="entry name" value="TPR-like_helical_dom_sf"/>
</dbReference>
<accession>A0A7W6P814</accession>
<comment type="caution">
    <text evidence="2">The sequence shown here is derived from an EMBL/GenBank/DDBJ whole genome shotgun (WGS) entry which is preliminary data.</text>
</comment>
<dbReference type="Proteomes" id="UP000642938">
    <property type="component" value="Unassembled WGS sequence"/>
</dbReference>
<dbReference type="RefSeq" id="WP_183766755.1">
    <property type="nucleotide sequence ID" value="NZ_BMHZ01000003.1"/>
</dbReference>
<dbReference type="AlphaFoldDB" id="A0A7W6P814"/>
<dbReference type="EMBL" id="JACIEF010000003">
    <property type="protein sequence ID" value="MBB4109611.1"/>
    <property type="molecule type" value="Genomic_DNA"/>
</dbReference>
<protein>
    <recommendedName>
        <fullName evidence="5">SusD/RagB family nutrient-binding outer membrane lipoprotein</fullName>
    </recommendedName>
</protein>
<evidence type="ECO:0008006" key="5">
    <source>
        <dbReference type="Google" id="ProtNLM"/>
    </source>
</evidence>
<gene>
    <name evidence="1" type="ORF">GCM10007422_33700</name>
    <name evidence="2" type="ORF">GGQ60_003620</name>
</gene>
<dbReference type="Proteomes" id="UP000532273">
    <property type="component" value="Unassembled WGS sequence"/>
</dbReference>
<sequence>MKKRFIYASLIGLVLASSVGCKKIEDFGVANDNPAATTSPRVDALLTNSIASLSGYAFYVTGGYYSQYFSQSQYPDVMLYSLDQSAFTGAYSGILYDLENIQLVNTSNNQNQVAKILQQYVYFQLTNRWGDIPYSQALKGITVNAPAYDTQEAIYKGMLSALTTAATSFNSSAISGDIMFNGDVAAWKRVANSLRLVISIQLSKKYPGANDYAATQFKAALADAGGVITSNAQNMQITPAAPNFRNVIWDGYNGRKDYGESKTMTDLTASLGDARQAVFGGASEQPGNVTTSNVGIPYGGDKASTEGFTNNNPTWARVLRGDKRDQASPVFIITASQIALIRAEAANLGWTTENLSDLYTQGITLSYEQWGVGTPSPAYFANANVAIGAVGAANNVKNISTQRYLASYPDGQQGWNIWRKTGFPALTPASAAVNSSKQIPRRIAYSPTEQTTNKANNDAAIARLSGGNTQDARMWWDQ</sequence>
<evidence type="ECO:0000313" key="3">
    <source>
        <dbReference type="Proteomes" id="UP000532273"/>
    </source>
</evidence>
<reference evidence="4" key="2">
    <citation type="journal article" date="2019" name="Int. J. Syst. Evol. Microbiol.">
        <title>The Global Catalogue of Microorganisms (GCM) 10K type strain sequencing project: providing services to taxonomists for standard genome sequencing and annotation.</title>
        <authorList>
            <consortium name="The Broad Institute Genomics Platform"/>
            <consortium name="The Broad Institute Genome Sequencing Center for Infectious Disease"/>
            <person name="Wu L."/>
            <person name="Ma J."/>
        </authorList>
    </citation>
    <scope>NUCLEOTIDE SEQUENCE [LARGE SCALE GENOMIC DNA]</scope>
    <source>
        <strain evidence="4">CGMCC 1.15287</strain>
    </source>
</reference>
<dbReference type="InterPro" id="IPR041662">
    <property type="entry name" value="SusD-like_2"/>
</dbReference>
<dbReference type="Pfam" id="PF12771">
    <property type="entry name" value="SusD-like_2"/>
    <property type="match status" value="1"/>
</dbReference>
<name>A0A7W6P814_9SPHI</name>
<keyword evidence="4" id="KW-1185">Reference proteome</keyword>
<dbReference type="PROSITE" id="PS51257">
    <property type="entry name" value="PROKAR_LIPOPROTEIN"/>
    <property type="match status" value="1"/>
</dbReference>
<dbReference type="SUPFAM" id="SSF48452">
    <property type="entry name" value="TPR-like"/>
    <property type="match status" value="1"/>
</dbReference>
<reference evidence="1" key="4">
    <citation type="submission" date="2024-05" db="EMBL/GenBank/DDBJ databases">
        <authorList>
            <person name="Sun Q."/>
            <person name="Zhou Y."/>
        </authorList>
    </citation>
    <scope>NUCLEOTIDE SEQUENCE</scope>
    <source>
        <strain evidence="1">CGMCC 1.15287</strain>
    </source>
</reference>
<reference evidence="1" key="1">
    <citation type="journal article" date="2014" name="Int. J. Syst. Evol. Microbiol.">
        <title>Complete genome of a new Firmicutes species belonging to the dominant human colonic microbiota ('Ruminococcus bicirculans') reveals two chromosomes and a selective capacity to utilize plant glucans.</title>
        <authorList>
            <consortium name="NISC Comparative Sequencing Program"/>
            <person name="Wegmann U."/>
            <person name="Louis P."/>
            <person name="Goesmann A."/>
            <person name="Henrissat B."/>
            <person name="Duncan S.H."/>
            <person name="Flint H.J."/>
        </authorList>
    </citation>
    <scope>NUCLEOTIDE SEQUENCE</scope>
    <source>
        <strain evidence="1">CGMCC 1.15287</strain>
    </source>
</reference>
<dbReference type="Gene3D" id="1.25.40.390">
    <property type="match status" value="1"/>
</dbReference>
<proteinExistence type="predicted"/>
<evidence type="ECO:0000313" key="2">
    <source>
        <dbReference type="EMBL" id="MBB4109611.1"/>
    </source>
</evidence>
<reference evidence="2 3" key="3">
    <citation type="submission" date="2020-08" db="EMBL/GenBank/DDBJ databases">
        <title>Genomic Encyclopedia of Type Strains, Phase IV (KMG-IV): sequencing the most valuable type-strain genomes for metagenomic binning, comparative biology and taxonomic classification.</title>
        <authorList>
            <person name="Goeker M."/>
        </authorList>
    </citation>
    <scope>NUCLEOTIDE SEQUENCE [LARGE SCALE GENOMIC DNA]</scope>
    <source>
        <strain evidence="2 3">DSM 100774</strain>
    </source>
</reference>
<dbReference type="EMBL" id="BMHZ01000003">
    <property type="protein sequence ID" value="GGH13225.1"/>
    <property type="molecule type" value="Genomic_DNA"/>
</dbReference>